<feature type="active site" description="Proton donor/acceptor" evidence="5">
    <location>
        <position position="91"/>
    </location>
</feature>
<keyword evidence="9" id="KW-1185">Reference proteome</keyword>
<dbReference type="GO" id="GO:0006096">
    <property type="term" value="P:glycolytic process"/>
    <property type="evidence" value="ECO:0007669"/>
    <property type="project" value="UniProtKB-KW"/>
</dbReference>
<evidence type="ECO:0000256" key="6">
    <source>
        <dbReference type="PIRSR" id="PIRSR613078-2"/>
    </source>
</evidence>
<evidence type="ECO:0000256" key="5">
    <source>
        <dbReference type="PIRSR" id="PIRSR613078-1"/>
    </source>
</evidence>
<dbReference type="SUPFAM" id="SSF53254">
    <property type="entry name" value="Phosphoglycerate mutase-like"/>
    <property type="match status" value="1"/>
</dbReference>
<accession>A0A087BAK5</accession>
<evidence type="ECO:0000256" key="2">
    <source>
        <dbReference type="ARBA" id="ARBA00012028"/>
    </source>
</evidence>
<keyword evidence="4" id="KW-0413">Isomerase</keyword>
<keyword evidence="8" id="KW-0378">Hydrolase</keyword>
<dbReference type="PANTHER" id="PTHR11931">
    <property type="entry name" value="PHOSPHOGLYCERATE MUTASE"/>
    <property type="match status" value="1"/>
</dbReference>
<comment type="similarity">
    <text evidence="1">Belongs to the phosphoglycerate mutase family. BPG-dependent PGAM subfamily.</text>
</comment>
<dbReference type="Proteomes" id="UP000029052">
    <property type="component" value="Unassembled WGS sequence"/>
</dbReference>
<feature type="binding site" evidence="6">
    <location>
        <begin position="91"/>
        <end position="94"/>
    </location>
    <ligand>
        <name>substrate</name>
    </ligand>
</feature>
<feature type="binding site" evidence="6">
    <location>
        <position position="70"/>
    </location>
    <ligand>
        <name>substrate</name>
    </ligand>
</feature>
<keyword evidence="3" id="KW-0324">Glycolysis</keyword>
<dbReference type="EMBL" id="JGZB01000004">
    <property type="protein sequence ID" value="KFI68055.1"/>
    <property type="molecule type" value="Genomic_DNA"/>
</dbReference>
<organism evidence="8 9">
    <name type="scientific">Bifidobacterium magnum</name>
    <dbReference type="NCBI Taxonomy" id="1692"/>
    <lineage>
        <taxon>Bacteria</taxon>
        <taxon>Bacillati</taxon>
        <taxon>Actinomycetota</taxon>
        <taxon>Actinomycetes</taxon>
        <taxon>Bifidobacteriales</taxon>
        <taxon>Bifidobacteriaceae</taxon>
        <taxon>Bifidobacterium</taxon>
    </lineage>
</organism>
<evidence type="ECO:0000313" key="9">
    <source>
        <dbReference type="Proteomes" id="UP000029052"/>
    </source>
</evidence>
<evidence type="ECO:0000256" key="1">
    <source>
        <dbReference type="ARBA" id="ARBA00006717"/>
    </source>
</evidence>
<feature type="binding site" evidence="6">
    <location>
        <begin position="28"/>
        <end position="29"/>
    </location>
    <ligand>
        <name>substrate</name>
    </ligand>
</feature>
<dbReference type="AlphaFoldDB" id="A0A087BAK5"/>
<dbReference type="STRING" id="1692.BMAGN_0001"/>
<sequence length="226" mass="25305">MPAHQQPWGRLVLLRHGQTVWSESGQYTGRTDIPLTQIGQEQASEAGKKLQAMFPNGFAPEDVYASSRIRAQKTAELAGFERYHVTDHIVEWDYGRAEGRTRQQIAEATGAPWDVWRDGPQAIHESLGGTRTEHLPDGQSIVVVNGPGETVDEAAARTRQIIEEVRPRLEAGHDVLLVAHAHILRILTTQWLEVTPLFARNLRLDTAHICVLGMYKGDPVIEQWNV</sequence>
<evidence type="ECO:0000256" key="7">
    <source>
        <dbReference type="PIRSR" id="PIRSR613078-3"/>
    </source>
</evidence>
<protein>
    <recommendedName>
        <fullName evidence="2">phosphoglycerate mutase (2,3-diphosphoglycerate-dependent)</fullName>
        <ecNumber evidence="2">5.4.2.11</ecNumber>
    </recommendedName>
</protein>
<reference evidence="8 9" key="1">
    <citation type="submission" date="2014-03" db="EMBL/GenBank/DDBJ databases">
        <title>Genomics of Bifidobacteria.</title>
        <authorList>
            <person name="Ventura M."/>
            <person name="Milani C."/>
            <person name="Lugli G.A."/>
        </authorList>
    </citation>
    <scope>NUCLEOTIDE SEQUENCE [LARGE SCALE GENOMIC DNA]</scope>
    <source>
        <strain evidence="8 9">LMG 11591</strain>
    </source>
</reference>
<feature type="site" description="Transition state stabilizer" evidence="7">
    <location>
        <position position="180"/>
    </location>
</feature>
<dbReference type="eggNOG" id="COG0406">
    <property type="taxonomic scope" value="Bacteria"/>
</dbReference>
<dbReference type="GO" id="GO:0016787">
    <property type="term" value="F:hydrolase activity"/>
    <property type="evidence" value="ECO:0007669"/>
    <property type="project" value="UniProtKB-KW"/>
</dbReference>
<dbReference type="RefSeq" id="WP_026502156.1">
    <property type="nucleotide sequence ID" value="NZ_JGZB01000004.1"/>
</dbReference>
<gene>
    <name evidence="8" type="ORF">BMAGN_0001</name>
</gene>
<dbReference type="Pfam" id="PF00300">
    <property type="entry name" value="His_Phos_1"/>
    <property type="match status" value="1"/>
</dbReference>
<dbReference type="GO" id="GO:0004619">
    <property type="term" value="F:phosphoglycerate mutase activity"/>
    <property type="evidence" value="ECO:0007669"/>
    <property type="project" value="UniProtKB-EC"/>
</dbReference>
<evidence type="ECO:0000256" key="4">
    <source>
        <dbReference type="ARBA" id="ARBA00023235"/>
    </source>
</evidence>
<dbReference type="SMART" id="SM00855">
    <property type="entry name" value="PGAM"/>
    <property type="match status" value="1"/>
</dbReference>
<dbReference type="InterPro" id="IPR005952">
    <property type="entry name" value="Phosphogly_mut1"/>
</dbReference>
<comment type="caution">
    <text evidence="8">The sequence shown here is derived from an EMBL/GenBank/DDBJ whole genome shotgun (WGS) entry which is preliminary data.</text>
</comment>
<dbReference type="EC" id="5.4.2.11" evidence="2"/>
<name>A0A087BAK5_9BIFI</name>
<dbReference type="CDD" id="cd07067">
    <property type="entry name" value="HP_PGM_like"/>
    <property type="match status" value="1"/>
</dbReference>
<proteinExistence type="inferred from homology"/>
<dbReference type="Gene3D" id="3.40.50.1240">
    <property type="entry name" value="Phosphoglycerate mutase-like"/>
    <property type="match status" value="1"/>
</dbReference>
<dbReference type="InterPro" id="IPR013078">
    <property type="entry name" value="His_Pase_superF_clade-1"/>
</dbReference>
<dbReference type="InterPro" id="IPR029033">
    <property type="entry name" value="His_PPase_superfam"/>
</dbReference>
<feature type="active site" description="Tele-phosphohistidine intermediate" evidence="5">
    <location>
        <position position="16"/>
    </location>
</feature>
<evidence type="ECO:0000313" key="8">
    <source>
        <dbReference type="EMBL" id="KFI68055.1"/>
    </source>
</evidence>
<evidence type="ECO:0000256" key="3">
    <source>
        <dbReference type="ARBA" id="ARBA00023152"/>
    </source>
</evidence>